<dbReference type="FunFam" id="1.10.340.30:FF:000002">
    <property type="entry name" value="Adenine DNA glycosylase"/>
    <property type="match status" value="1"/>
</dbReference>
<evidence type="ECO:0000256" key="7">
    <source>
        <dbReference type="ARBA" id="ARBA00022485"/>
    </source>
</evidence>
<evidence type="ECO:0000256" key="12">
    <source>
        <dbReference type="ARBA" id="ARBA00023014"/>
    </source>
</evidence>
<dbReference type="Gene3D" id="3.90.79.10">
    <property type="entry name" value="Nucleoside Triphosphate Pyrophosphohydrolase"/>
    <property type="match status" value="1"/>
</dbReference>
<keyword evidence="14" id="KW-0234">DNA repair</keyword>
<evidence type="ECO:0000256" key="5">
    <source>
        <dbReference type="ARBA" id="ARBA00012045"/>
    </source>
</evidence>
<keyword evidence="12" id="KW-0411">Iron-sulfur</keyword>
<evidence type="ECO:0000256" key="16">
    <source>
        <dbReference type="ARBA" id="ARBA00023295"/>
    </source>
</evidence>
<evidence type="ECO:0000256" key="2">
    <source>
        <dbReference type="ARBA" id="ARBA00004123"/>
    </source>
</evidence>
<reference evidence="20" key="1">
    <citation type="journal article" date="2021" name="Genome Biol. Evol.">
        <title>A High-Quality Reference Genome for a Parasitic Bivalve with Doubly Uniparental Inheritance (Bivalvia: Unionida).</title>
        <authorList>
            <person name="Smith C.H."/>
        </authorList>
    </citation>
    <scope>NUCLEOTIDE SEQUENCE</scope>
    <source>
        <strain evidence="20">CHS0354</strain>
    </source>
</reference>
<name>A0AAE0WCS5_9BIVA</name>
<dbReference type="EC" id="3.2.2.31" evidence="5 18"/>
<dbReference type="SMART" id="SM00525">
    <property type="entry name" value="FES"/>
    <property type="match status" value="1"/>
</dbReference>
<gene>
    <name evidence="20" type="ORF">CHS0354_036685</name>
</gene>
<dbReference type="FunFam" id="3.90.79.10:FF:000026">
    <property type="entry name" value="Adenine DNA glycosylase"/>
    <property type="match status" value="1"/>
</dbReference>
<keyword evidence="8" id="KW-0479">Metal-binding</keyword>
<comment type="subcellular location">
    <subcellularLocation>
        <location evidence="3">Mitochondrion</location>
    </subcellularLocation>
    <subcellularLocation>
        <location evidence="2">Nucleus</location>
    </subcellularLocation>
</comment>
<dbReference type="PROSITE" id="PS01155">
    <property type="entry name" value="ENDONUCLEASE_III_2"/>
    <property type="match status" value="1"/>
</dbReference>
<dbReference type="Pfam" id="PF00730">
    <property type="entry name" value="HhH-GPD"/>
    <property type="match status" value="1"/>
</dbReference>
<dbReference type="Pfam" id="PF10576">
    <property type="entry name" value="EndIII_4Fe-2S"/>
    <property type="match status" value="1"/>
</dbReference>
<sequence>MMKRKLSNKGNISSSSTVPLCHDFSETEVTNMRFSLLEWYRKNKRDLPWRKQAYNPDVNQRAYAVWVSEIMLQQTQVATVIDYYNKWMKRWPTLEDLSKATLEEVNEMWAGLGYYSRGRRLLEGAKKVMEELGGQMPQNAESLLKQLPGVGRYTAGAIASIAYNKVTGLVDGNVIRVLCRLRIIGGDSASQPVQDSLWQHAERLVDPDDPGDFNQAMMELGAVVCTPKNPDCNNCPLKNYCKAYSQVQKQKQENGKKLVTNGKSGDDNTVLDIECADGCQLCFTESDSYDESLGVMNYPRKGRKKEAREERTAVCILCKRCSDNSTKYFIAQRPKKGLLAGMWEFPSLQLESEDANAELGEIIRKYGVSLSSSKNRIQVGEVVHIFSHIHQTYVVQAVIIDDSDVEHEVVEDATEPTTRWVTKEKFMEAAVSTAMKKVFKAFEGVMDQKSKVNKKLKPKDDPKDLRKQRAIDSFFKPKSKTEMKQIYMN</sequence>
<dbReference type="GO" id="GO:0046872">
    <property type="term" value="F:metal ion binding"/>
    <property type="evidence" value="ECO:0007669"/>
    <property type="project" value="UniProtKB-UniRule"/>
</dbReference>
<evidence type="ECO:0000256" key="18">
    <source>
        <dbReference type="RuleBase" id="RU365096"/>
    </source>
</evidence>
<keyword evidence="11 18" id="KW-0408">Iron</keyword>
<evidence type="ECO:0000256" key="3">
    <source>
        <dbReference type="ARBA" id="ARBA00004173"/>
    </source>
</evidence>
<keyword evidence="9 18" id="KW-0227">DNA damage</keyword>
<dbReference type="InterPro" id="IPR023170">
    <property type="entry name" value="HhH_base_excis_C"/>
</dbReference>
<evidence type="ECO:0000256" key="9">
    <source>
        <dbReference type="ARBA" id="ARBA00022763"/>
    </source>
</evidence>
<keyword evidence="10" id="KW-0378">Hydrolase</keyword>
<comment type="function">
    <text evidence="18">Adenine glycosylase active on G-A mispairs.</text>
</comment>
<dbReference type="GO" id="GO:0005739">
    <property type="term" value="C:mitochondrion"/>
    <property type="evidence" value="ECO:0007669"/>
    <property type="project" value="UniProtKB-SubCell"/>
</dbReference>
<feature type="domain" description="HhH-GPD" evidence="19">
    <location>
        <begin position="71"/>
        <end position="223"/>
    </location>
</feature>
<dbReference type="InterPro" id="IPR011257">
    <property type="entry name" value="DNA_glycosylase"/>
</dbReference>
<dbReference type="InterPro" id="IPR000445">
    <property type="entry name" value="HhH_motif"/>
</dbReference>
<dbReference type="GO" id="GO:0000701">
    <property type="term" value="F:purine-specific mismatch base pair DNA N-glycosylase activity"/>
    <property type="evidence" value="ECO:0007669"/>
    <property type="project" value="UniProtKB-EC"/>
</dbReference>
<protein>
    <recommendedName>
        <fullName evidence="6 18">Adenine DNA glycosylase</fullName>
        <ecNumber evidence="5 18">3.2.2.31</ecNumber>
    </recommendedName>
</protein>
<evidence type="ECO:0000256" key="15">
    <source>
        <dbReference type="ARBA" id="ARBA00023242"/>
    </source>
</evidence>
<dbReference type="GO" id="GO:0034039">
    <property type="term" value="F:8-oxo-7,8-dihydroguanine DNA N-glycosylase activity"/>
    <property type="evidence" value="ECO:0007669"/>
    <property type="project" value="TreeGrafter"/>
</dbReference>
<dbReference type="Gene3D" id="1.10.340.30">
    <property type="entry name" value="Hypothetical protein, domain 2"/>
    <property type="match status" value="1"/>
</dbReference>
<evidence type="ECO:0000256" key="4">
    <source>
        <dbReference type="ARBA" id="ARBA00008343"/>
    </source>
</evidence>
<evidence type="ECO:0000313" key="20">
    <source>
        <dbReference type="EMBL" id="KAK3609916.1"/>
    </source>
</evidence>
<dbReference type="InterPro" id="IPR003265">
    <property type="entry name" value="HhH-GPD_domain"/>
</dbReference>
<dbReference type="PANTHER" id="PTHR42944">
    <property type="entry name" value="ADENINE DNA GLYCOSYLASE"/>
    <property type="match status" value="1"/>
</dbReference>
<evidence type="ECO:0000256" key="6">
    <source>
        <dbReference type="ARBA" id="ARBA00022023"/>
    </source>
</evidence>
<dbReference type="SUPFAM" id="SSF48150">
    <property type="entry name" value="DNA-glycosylase"/>
    <property type="match status" value="1"/>
</dbReference>
<keyword evidence="7" id="KW-0004">4Fe-4S</keyword>
<dbReference type="SUPFAM" id="SSF55811">
    <property type="entry name" value="Nudix"/>
    <property type="match status" value="1"/>
</dbReference>
<dbReference type="AlphaFoldDB" id="A0AAE0WCS5"/>
<evidence type="ECO:0000256" key="10">
    <source>
        <dbReference type="ARBA" id="ARBA00022801"/>
    </source>
</evidence>
<keyword evidence="15" id="KW-0539">Nucleus</keyword>
<dbReference type="GO" id="GO:0006284">
    <property type="term" value="P:base-excision repair"/>
    <property type="evidence" value="ECO:0007669"/>
    <property type="project" value="UniProtKB-UniRule"/>
</dbReference>
<dbReference type="GO" id="GO:0035485">
    <property type="term" value="F:adenine/guanine mispair binding"/>
    <property type="evidence" value="ECO:0007669"/>
    <property type="project" value="TreeGrafter"/>
</dbReference>
<accession>A0AAE0WCS5</accession>
<proteinExistence type="inferred from homology"/>
<dbReference type="InterPro" id="IPR029119">
    <property type="entry name" value="MutY_C"/>
</dbReference>
<dbReference type="GO" id="GO:0006298">
    <property type="term" value="P:mismatch repair"/>
    <property type="evidence" value="ECO:0007669"/>
    <property type="project" value="TreeGrafter"/>
</dbReference>
<reference evidence="20" key="2">
    <citation type="journal article" date="2021" name="Genome Biol. Evol.">
        <title>Developing a high-quality reference genome for a parasitic bivalve with doubly uniparental inheritance (Bivalvia: Unionida).</title>
        <authorList>
            <person name="Smith C.H."/>
        </authorList>
    </citation>
    <scope>NUCLEOTIDE SEQUENCE</scope>
    <source>
        <strain evidence="20">CHS0354</strain>
        <tissue evidence="20">Mantle</tissue>
    </source>
</reference>
<organism evidence="20 21">
    <name type="scientific">Potamilus streckersoni</name>
    <dbReference type="NCBI Taxonomy" id="2493646"/>
    <lineage>
        <taxon>Eukaryota</taxon>
        <taxon>Metazoa</taxon>
        <taxon>Spiralia</taxon>
        <taxon>Lophotrochozoa</taxon>
        <taxon>Mollusca</taxon>
        <taxon>Bivalvia</taxon>
        <taxon>Autobranchia</taxon>
        <taxon>Heteroconchia</taxon>
        <taxon>Palaeoheterodonta</taxon>
        <taxon>Unionida</taxon>
        <taxon>Unionoidea</taxon>
        <taxon>Unionidae</taxon>
        <taxon>Ambleminae</taxon>
        <taxon>Lampsilini</taxon>
        <taxon>Potamilus</taxon>
    </lineage>
</organism>
<dbReference type="CDD" id="cd03431">
    <property type="entry name" value="NUDIX_DNA_Glycosylase_C-MutY"/>
    <property type="match status" value="1"/>
</dbReference>
<dbReference type="InterPro" id="IPR044298">
    <property type="entry name" value="MIG/MutY"/>
</dbReference>
<dbReference type="GO" id="GO:0051539">
    <property type="term" value="F:4 iron, 4 sulfur cluster binding"/>
    <property type="evidence" value="ECO:0007669"/>
    <property type="project" value="UniProtKB-UniRule"/>
</dbReference>
<evidence type="ECO:0000256" key="8">
    <source>
        <dbReference type="ARBA" id="ARBA00022723"/>
    </source>
</evidence>
<keyword evidence="13" id="KW-0496">Mitochondrion</keyword>
<comment type="similarity">
    <text evidence="4 18">Belongs to the Nth/MutY family.</text>
</comment>
<evidence type="ECO:0000313" key="21">
    <source>
        <dbReference type="Proteomes" id="UP001195483"/>
    </source>
</evidence>
<dbReference type="Pfam" id="PF00633">
    <property type="entry name" value="HHH"/>
    <property type="match status" value="1"/>
</dbReference>
<dbReference type="EMBL" id="JAEAOA010002145">
    <property type="protein sequence ID" value="KAK3609916.1"/>
    <property type="molecule type" value="Genomic_DNA"/>
</dbReference>
<evidence type="ECO:0000256" key="11">
    <source>
        <dbReference type="ARBA" id="ARBA00023004"/>
    </source>
</evidence>
<dbReference type="InterPro" id="IPR004036">
    <property type="entry name" value="Endonuclease-III-like_CS2"/>
</dbReference>
<dbReference type="Proteomes" id="UP001195483">
    <property type="component" value="Unassembled WGS sequence"/>
</dbReference>
<dbReference type="GO" id="GO:0032357">
    <property type="term" value="F:oxidized purine DNA binding"/>
    <property type="evidence" value="ECO:0007669"/>
    <property type="project" value="TreeGrafter"/>
</dbReference>
<evidence type="ECO:0000259" key="19">
    <source>
        <dbReference type="SMART" id="SM00478"/>
    </source>
</evidence>
<evidence type="ECO:0000256" key="13">
    <source>
        <dbReference type="ARBA" id="ARBA00023128"/>
    </source>
</evidence>
<dbReference type="InterPro" id="IPR015797">
    <property type="entry name" value="NUDIX_hydrolase-like_dom_sf"/>
</dbReference>
<comment type="function">
    <text evidence="17">Involved in oxidative DNA damage repair. Initiates repair of A*oxoG to C*G by removing the inappropriately paired adenine base from the DNA backbone. Possesses both adenine and 2-OH-A DNA glycosylase activities.</text>
</comment>
<dbReference type="PANTHER" id="PTHR42944:SF1">
    <property type="entry name" value="ADENINE DNA GLYCOSYLASE"/>
    <property type="match status" value="1"/>
</dbReference>
<dbReference type="Gene3D" id="1.10.1670.10">
    <property type="entry name" value="Helix-hairpin-Helix base-excision DNA repair enzymes (C-terminal)"/>
    <property type="match status" value="1"/>
</dbReference>
<dbReference type="InterPro" id="IPR003651">
    <property type="entry name" value="Endonuclease3_FeS-loop_motif"/>
</dbReference>
<evidence type="ECO:0000256" key="14">
    <source>
        <dbReference type="ARBA" id="ARBA00023204"/>
    </source>
</evidence>
<dbReference type="SMART" id="SM00478">
    <property type="entry name" value="ENDO3c"/>
    <property type="match status" value="1"/>
</dbReference>
<reference evidence="20" key="3">
    <citation type="submission" date="2023-05" db="EMBL/GenBank/DDBJ databases">
        <authorList>
            <person name="Smith C.H."/>
        </authorList>
    </citation>
    <scope>NUCLEOTIDE SEQUENCE</scope>
    <source>
        <strain evidence="20">CHS0354</strain>
        <tissue evidence="20">Mantle</tissue>
    </source>
</reference>
<evidence type="ECO:0000256" key="1">
    <source>
        <dbReference type="ARBA" id="ARBA00000843"/>
    </source>
</evidence>
<dbReference type="Pfam" id="PF14815">
    <property type="entry name" value="NUDIX_4"/>
    <property type="match status" value="1"/>
</dbReference>
<comment type="cofactor">
    <cofactor evidence="18">
        <name>[4Fe-4S] cluster</name>
        <dbReference type="ChEBI" id="CHEBI:49883"/>
    </cofactor>
    <text evidence="18">Binds 1 [4Fe-4S] cluster.</text>
</comment>
<evidence type="ECO:0000256" key="17">
    <source>
        <dbReference type="ARBA" id="ARBA00058024"/>
    </source>
</evidence>
<comment type="catalytic activity">
    <reaction evidence="1 18">
        <text>Hydrolyzes free adenine bases from 7,8-dihydro-8-oxoguanine:adenine mismatched double-stranded DNA, leaving an apurinic site.</text>
        <dbReference type="EC" id="3.2.2.31"/>
    </reaction>
</comment>
<dbReference type="CDD" id="cd00056">
    <property type="entry name" value="ENDO3c"/>
    <property type="match status" value="1"/>
</dbReference>
<keyword evidence="21" id="KW-1185">Reference proteome</keyword>
<keyword evidence="16 18" id="KW-0326">Glycosidase</keyword>
<dbReference type="FunFam" id="1.10.1670.10:FF:000002">
    <property type="entry name" value="Adenine DNA glycosylase"/>
    <property type="match status" value="1"/>
</dbReference>
<comment type="caution">
    <text evidence="20">The sequence shown here is derived from an EMBL/GenBank/DDBJ whole genome shotgun (WGS) entry which is preliminary data.</text>
</comment>
<dbReference type="GO" id="GO:0005634">
    <property type="term" value="C:nucleus"/>
    <property type="evidence" value="ECO:0007669"/>
    <property type="project" value="UniProtKB-SubCell"/>
</dbReference>